<dbReference type="InterPro" id="IPR001279">
    <property type="entry name" value="Metallo-B-lactamas"/>
</dbReference>
<accession>A0ABV7J1D4</accession>
<dbReference type="PANTHER" id="PTHR23131">
    <property type="entry name" value="ENDORIBONUCLEASE LACTB2"/>
    <property type="match status" value="1"/>
</dbReference>
<evidence type="ECO:0000313" key="2">
    <source>
        <dbReference type="EMBL" id="MFC3181455.1"/>
    </source>
</evidence>
<dbReference type="InterPro" id="IPR036866">
    <property type="entry name" value="RibonucZ/Hydroxyglut_hydro"/>
</dbReference>
<proteinExistence type="predicted"/>
<gene>
    <name evidence="2" type="ORF">ACFOGH_10685</name>
</gene>
<evidence type="ECO:0000313" key="3">
    <source>
        <dbReference type="Proteomes" id="UP001595547"/>
    </source>
</evidence>
<dbReference type="Gene3D" id="1.10.10.10">
    <property type="entry name" value="Winged helix-like DNA-binding domain superfamily/Winged helix DNA-binding domain"/>
    <property type="match status" value="1"/>
</dbReference>
<sequence>MTSAIHHPWDAAPAMGEAVEIAPHILWMRLPLPMALDHVNIYALDDGDGWTLVDTGMSSRKTKAIWDSLIAGPLAGKQVRRLIVTHHHPDHIGLAGWFQRQGVELITTRTAWLYARMLVLDEQATPTPESMLFYQRAGVDTAMRAQKAEERPFNFADVVEAMPQGFTRIAEGDTLSAGGRRWLVRLGQGHAPDHATLWSMDDDLIIGGDQLLPGISANIGVYPTEPEADPLGEWLDSTRGFAPFARMDQLVLPGHKLPFTGLPFRLIQMAENHESALDRLRAHLAKPHTAAQCFVPLFKREITGSQHGLALVETVAHLNYLLKRGEVSRFLDAEGAWVWQAT</sequence>
<dbReference type="Pfam" id="PF00753">
    <property type="entry name" value="Lactamase_B"/>
    <property type="match status" value="1"/>
</dbReference>
<dbReference type="RefSeq" id="WP_380073056.1">
    <property type="nucleotide sequence ID" value="NZ_JBHRTO010000001.1"/>
</dbReference>
<evidence type="ECO:0000259" key="1">
    <source>
        <dbReference type="SMART" id="SM00849"/>
    </source>
</evidence>
<dbReference type="InterPro" id="IPR048933">
    <property type="entry name" value="B_lactamase-like_C"/>
</dbReference>
<reference evidence="3" key="1">
    <citation type="journal article" date="2019" name="Int. J. Syst. Evol. Microbiol.">
        <title>The Global Catalogue of Microorganisms (GCM) 10K type strain sequencing project: providing services to taxonomists for standard genome sequencing and annotation.</title>
        <authorList>
            <consortium name="The Broad Institute Genomics Platform"/>
            <consortium name="The Broad Institute Genome Sequencing Center for Infectious Disease"/>
            <person name="Wu L."/>
            <person name="Ma J."/>
        </authorList>
    </citation>
    <scope>NUCLEOTIDE SEQUENCE [LARGE SCALE GENOMIC DNA]</scope>
    <source>
        <strain evidence="3">KCTC 52039</strain>
    </source>
</reference>
<dbReference type="Pfam" id="PF21221">
    <property type="entry name" value="B_lactamase-like_C"/>
    <property type="match status" value="1"/>
</dbReference>
<feature type="domain" description="Metallo-beta-lactamase" evidence="1">
    <location>
        <begin position="38"/>
        <end position="255"/>
    </location>
</feature>
<name>A0ABV7J1D4_9RHOB</name>
<dbReference type="SUPFAM" id="SSF56281">
    <property type="entry name" value="Metallo-hydrolase/oxidoreductase"/>
    <property type="match status" value="1"/>
</dbReference>
<dbReference type="EMBL" id="JBHRTO010000001">
    <property type="protein sequence ID" value="MFC3181455.1"/>
    <property type="molecule type" value="Genomic_DNA"/>
</dbReference>
<dbReference type="InterPro" id="IPR036388">
    <property type="entry name" value="WH-like_DNA-bd_sf"/>
</dbReference>
<protein>
    <submittedName>
        <fullName evidence="2">MBL fold metallo-hydrolase</fullName>
    </submittedName>
</protein>
<organism evidence="2 3">
    <name type="scientific">Cypionkella sinensis</name>
    <dbReference type="NCBI Taxonomy" id="1756043"/>
    <lineage>
        <taxon>Bacteria</taxon>
        <taxon>Pseudomonadati</taxon>
        <taxon>Pseudomonadota</taxon>
        <taxon>Alphaproteobacteria</taxon>
        <taxon>Rhodobacterales</taxon>
        <taxon>Paracoccaceae</taxon>
        <taxon>Cypionkella</taxon>
    </lineage>
</organism>
<dbReference type="InterPro" id="IPR050662">
    <property type="entry name" value="Sec-metab_biosynth-thioest"/>
</dbReference>
<keyword evidence="3" id="KW-1185">Reference proteome</keyword>
<dbReference type="PANTHER" id="PTHR23131:SF4">
    <property type="entry name" value="METALLO-BETA-LACTAMASE SUPERFAMILY POTEIN"/>
    <property type="match status" value="1"/>
</dbReference>
<comment type="caution">
    <text evidence="2">The sequence shown here is derived from an EMBL/GenBank/DDBJ whole genome shotgun (WGS) entry which is preliminary data.</text>
</comment>
<dbReference type="Gene3D" id="3.60.15.10">
    <property type="entry name" value="Ribonuclease Z/Hydroxyacylglutathione hydrolase-like"/>
    <property type="match status" value="1"/>
</dbReference>
<dbReference type="Proteomes" id="UP001595547">
    <property type="component" value="Unassembled WGS sequence"/>
</dbReference>
<dbReference type="SMART" id="SM00849">
    <property type="entry name" value="Lactamase_B"/>
    <property type="match status" value="1"/>
</dbReference>